<organism evidence="3 4">
    <name type="scientific">Liquidambar formosana</name>
    <name type="common">Formosan gum</name>
    <dbReference type="NCBI Taxonomy" id="63359"/>
    <lineage>
        <taxon>Eukaryota</taxon>
        <taxon>Viridiplantae</taxon>
        <taxon>Streptophyta</taxon>
        <taxon>Embryophyta</taxon>
        <taxon>Tracheophyta</taxon>
        <taxon>Spermatophyta</taxon>
        <taxon>Magnoliopsida</taxon>
        <taxon>eudicotyledons</taxon>
        <taxon>Gunneridae</taxon>
        <taxon>Pentapetalae</taxon>
        <taxon>Saxifragales</taxon>
        <taxon>Altingiaceae</taxon>
        <taxon>Liquidambar</taxon>
    </lineage>
</organism>
<comment type="caution">
    <text evidence="3">The sequence shown here is derived from an EMBL/GenBank/DDBJ whole genome shotgun (WGS) entry which is preliminary data.</text>
</comment>
<sequence length="208" mass="23063">MHSQSVSSTLAHNATKYFPFLTSTSQENPIKPYVVKKCIALLLTCASSIHKLKQIHAFSVRHGALLSNPDMGKHLIFTLVSLSAPMSYAHNIFSQIQNPNIFTWNTMVRGYAESENPRPAIELYHQMHLSSIEPDTHTYPFLLKAIAKSMAVREGEKVHSIAVRNGFESLTHLQLAMSFVLSKQIANVLARMEPGKQQKAPTGLGPLG</sequence>
<accession>A0AAP0R473</accession>
<dbReference type="PROSITE" id="PS51375">
    <property type="entry name" value="PPR"/>
    <property type="match status" value="1"/>
</dbReference>
<dbReference type="InterPro" id="IPR011990">
    <property type="entry name" value="TPR-like_helical_dom_sf"/>
</dbReference>
<keyword evidence="4" id="KW-1185">Reference proteome</keyword>
<dbReference type="Proteomes" id="UP001415857">
    <property type="component" value="Unassembled WGS sequence"/>
</dbReference>
<dbReference type="GO" id="GO:0009451">
    <property type="term" value="P:RNA modification"/>
    <property type="evidence" value="ECO:0007669"/>
    <property type="project" value="InterPro"/>
</dbReference>
<evidence type="ECO:0000313" key="4">
    <source>
        <dbReference type="Proteomes" id="UP001415857"/>
    </source>
</evidence>
<feature type="repeat" description="PPR" evidence="2">
    <location>
        <begin position="100"/>
        <end position="134"/>
    </location>
</feature>
<evidence type="ECO:0000256" key="2">
    <source>
        <dbReference type="PROSITE-ProRule" id="PRU00708"/>
    </source>
</evidence>
<dbReference type="InterPro" id="IPR002885">
    <property type="entry name" value="PPR_rpt"/>
</dbReference>
<dbReference type="PANTHER" id="PTHR47926">
    <property type="entry name" value="PENTATRICOPEPTIDE REPEAT-CONTAINING PROTEIN"/>
    <property type="match status" value="1"/>
</dbReference>
<name>A0AAP0R473_LIQFO</name>
<dbReference type="NCBIfam" id="TIGR00756">
    <property type="entry name" value="PPR"/>
    <property type="match status" value="1"/>
</dbReference>
<dbReference type="Pfam" id="PF13041">
    <property type="entry name" value="PPR_2"/>
    <property type="match status" value="1"/>
</dbReference>
<keyword evidence="1" id="KW-0677">Repeat</keyword>
<proteinExistence type="predicted"/>
<gene>
    <name evidence="3" type="ORF">L1049_010214</name>
</gene>
<dbReference type="GO" id="GO:0003723">
    <property type="term" value="F:RNA binding"/>
    <property type="evidence" value="ECO:0007669"/>
    <property type="project" value="InterPro"/>
</dbReference>
<dbReference type="PANTHER" id="PTHR47926:SF507">
    <property type="entry name" value="DYW DOMAIN-CONTAINING PROTEIN"/>
    <property type="match status" value="1"/>
</dbReference>
<evidence type="ECO:0000256" key="1">
    <source>
        <dbReference type="ARBA" id="ARBA00022737"/>
    </source>
</evidence>
<dbReference type="AlphaFoldDB" id="A0AAP0R473"/>
<evidence type="ECO:0008006" key="5">
    <source>
        <dbReference type="Google" id="ProtNLM"/>
    </source>
</evidence>
<dbReference type="InterPro" id="IPR046960">
    <property type="entry name" value="PPR_At4g14850-like_plant"/>
</dbReference>
<dbReference type="Gene3D" id="1.25.40.10">
    <property type="entry name" value="Tetratricopeptide repeat domain"/>
    <property type="match status" value="1"/>
</dbReference>
<evidence type="ECO:0000313" key="3">
    <source>
        <dbReference type="EMBL" id="KAK9267779.1"/>
    </source>
</evidence>
<reference evidence="3 4" key="1">
    <citation type="journal article" date="2024" name="Plant J.">
        <title>Genome sequences and population genomics reveal climatic adaptation and genomic divergence between two closely related sweetgum species.</title>
        <authorList>
            <person name="Xu W.Q."/>
            <person name="Ren C.Q."/>
            <person name="Zhang X.Y."/>
            <person name="Comes H.P."/>
            <person name="Liu X.H."/>
            <person name="Li Y.G."/>
            <person name="Kettle C.J."/>
            <person name="Jalonen R."/>
            <person name="Gaisberger H."/>
            <person name="Ma Y.Z."/>
            <person name="Qiu Y.X."/>
        </authorList>
    </citation>
    <scope>NUCLEOTIDE SEQUENCE [LARGE SCALE GENOMIC DNA]</scope>
    <source>
        <strain evidence="3">Hangzhou</strain>
    </source>
</reference>
<dbReference type="EMBL" id="JBBPBK010000016">
    <property type="protein sequence ID" value="KAK9267779.1"/>
    <property type="molecule type" value="Genomic_DNA"/>
</dbReference>
<protein>
    <recommendedName>
        <fullName evidence="5">Pentatricopeptide repeat-containing protein</fullName>
    </recommendedName>
</protein>